<evidence type="ECO:0000313" key="2">
    <source>
        <dbReference type="EMBL" id="SEJ18637.1"/>
    </source>
</evidence>
<protein>
    <submittedName>
        <fullName evidence="2">Uncharacterized protein</fullName>
    </submittedName>
</protein>
<gene>
    <name evidence="2" type="ORF">SAMN05216201_105197</name>
</gene>
<name>A0A1H6WWI6_9PSED</name>
<dbReference type="AlphaFoldDB" id="A0A1H6WWI6"/>
<organism evidence="2 3">
    <name type="scientific">Pseudomonas linyingensis</name>
    <dbReference type="NCBI Taxonomy" id="915471"/>
    <lineage>
        <taxon>Bacteria</taxon>
        <taxon>Pseudomonadati</taxon>
        <taxon>Pseudomonadota</taxon>
        <taxon>Gammaproteobacteria</taxon>
        <taxon>Pseudomonadales</taxon>
        <taxon>Pseudomonadaceae</taxon>
        <taxon>Pseudomonas</taxon>
    </lineage>
</organism>
<dbReference type="Proteomes" id="UP000242930">
    <property type="component" value="Unassembled WGS sequence"/>
</dbReference>
<accession>A0A1H6WWI6</accession>
<keyword evidence="3" id="KW-1185">Reference proteome</keyword>
<evidence type="ECO:0000313" key="3">
    <source>
        <dbReference type="Proteomes" id="UP000242930"/>
    </source>
</evidence>
<proteinExistence type="predicted"/>
<sequence>MPNQITQDTRHAKTGIENHTPDSPFWIEL</sequence>
<reference evidence="3" key="1">
    <citation type="submission" date="2016-10" db="EMBL/GenBank/DDBJ databases">
        <authorList>
            <person name="Varghese N."/>
            <person name="Submissions S."/>
        </authorList>
    </citation>
    <scope>NUCLEOTIDE SEQUENCE [LARGE SCALE GENOMIC DNA]</scope>
    <source>
        <strain evidence="3">LMG 25967</strain>
    </source>
</reference>
<feature type="region of interest" description="Disordered" evidence="1">
    <location>
        <begin position="1"/>
        <end position="29"/>
    </location>
</feature>
<dbReference type="EMBL" id="FNZE01000005">
    <property type="protein sequence ID" value="SEJ18637.1"/>
    <property type="molecule type" value="Genomic_DNA"/>
</dbReference>
<feature type="compositionally biased region" description="Basic and acidic residues" evidence="1">
    <location>
        <begin position="8"/>
        <end position="20"/>
    </location>
</feature>
<evidence type="ECO:0000256" key="1">
    <source>
        <dbReference type="SAM" id="MobiDB-lite"/>
    </source>
</evidence>